<dbReference type="InterPro" id="IPR009001">
    <property type="entry name" value="Transl_elong_EF1A/Init_IF2_C"/>
</dbReference>
<keyword evidence="1" id="KW-0547">Nucleotide-binding</keyword>
<dbReference type="Pfam" id="PF03144">
    <property type="entry name" value="GTP_EFTU_D2"/>
    <property type="match status" value="1"/>
</dbReference>
<dbReference type="RefSeq" id="WP_011751812.1">
    <property type="nucleotide sequence ID" value="NC_008698.1"/>
</dbReference>
<evidence type="ECO:0000256" key="1">
    <source>
        <dbReference type="ARBA" id="ARBA00022741"/>
    </source>
</evidence>
<organism evidence="4 5">
    <name type="scientific">Thermofilum pendens (strain DSM 2475 / Hrk 5)</name>
    <dbReference type="NCBI Taxonomy" id="368408"/>
    <lineage>
        <taxon>Archaea</taxon>
        <taxon>Thermoproteota</taxon>
        <taxon>Thermoprotei</taxon>
        <taxon>Thermofilales</taxon>
        <taxon>Thermofilaceae</taxon>
        <taxon>Thermofilum</taxon>
    </lineage>
</organism>
<dbReference type="EnsemblBacteria" id="ABL77547">
    <property type="protein sequence ID" value="ABL77547"/>
    <property type="gene ID" value="Tpen_0137"/>
</dbReference>
<keyword evidence="2" id="KW-0342">GTP-binding</keyword>
<dbReference type="KEGG" id="tpe:Tpen_0137"/>
<dbReference type="CDD" id="cd03708">
    <property type="entry name" value="GTPBP_III"/>
    <property type="match status" value="1"/>
</dbReference>
<dbReference type="CDD" id="cd03694">
    <property type="entry name" value="GTPBP_II"/>
    <property type="match status" value="1"/>
</dbReference>
<protein>
    <submittedName>
        <fullName evidence="4">Translation elongation factor 1A GTP binding domain family</fullName>
    </submittedName>
</protein>
<evidence type="ECO:0000256" key="2">
    <source>
        <dbReference type="ARBA" id="ARBA00023134"/>
    </source>
</evidence>
<dbReference type="Gene3D" id="3.40.50.300">
    <property type="entry name" value="P-loop containing nucleotide triphosphate hydrolases"/>
    <property type="match status" value="1"/>
</dbReference>
<dbReference type="SUPFAM" id="SSF50465">
    <property type="entry name" value="EF-Tu/eEF-1alpha/eIF2-gamma C-terminal domain"/>
    <property type="match status" value="1"/>
</dbReference>
<dbReference type="AlphaFoldDB" id="A1RWG7"/>
<dbReference type="PROSITE" id="PS51722">
    <property type="entry name" value="G_TR_2"/>
    <property type="match status" value="1"/>
</dbReference>
<dbReference type="SUPFAM" id="SSF52540">
    <property type="entry name" value="P-loop containing nucleoside triphosphate hydrolases"/>
    <property type="match status" value="1"/>
</dbReference>
<dbReference type="PANTHER" id="PTHR43721:SF9">
    <property type="entry name" value="GTP-BINDING PROTEIN 1"/>
    <property type="match status" value="1"/>
</dbReference>
<dbReference type="SUPFAM" id="SSF50447">
    <property type="entry name" value="Translation proteins"/>
    <property type="match status" value="1"/>
</dbReference>
<dbReference type="InterPro" id="IPR050055">
    <property type="entry name" value="EF-Tu_GTPase"/>
</dbReference>
<dbReference type="InterPro" id="IPR000795">
    <property type="entry name" value="T_Tr_GTP-bd_dom"/>
</dbReference>
<name>A1RWG7_THEPD</name>
<dbReference type="eggNOG" id="arCOG01562">
    <property type="taxonomic scope" value="Archaea"/>
</dbReference>
<dbReference type="GeneID" id="4602180"/>
<dbReference type="GO" id="GO:0003746">
    <property type="term" value="F:translation elongation factor activity"/>
    <property type="evidence" value="ECO:0007669"/>
    <property type="project" value="UniProtKB-KW"/>
</dbReference>
<evidence type="ECO:0000259" key="3">
    <source>
        <dbReference type="PROSITE" id="PS51722"/>
    </source>
</evidence>
<evidence type="ECO:0000313" key="4">
    <source>
        <dbReference type="EMBL" id="ABL77547.1"/>
    </source>
</evidence>
<dbReference type="PANTHER" id="PTHR43721">
    <property type="entry name" value="ELONGATION FACTOR TU-RELATED"/>
    <property type="match status" value="1"/>
</dbReference>
<keyword evidence="4" id="KW-0648">Protein biosynthesis</keyword>
<dbReference type="InterPro" id="IPR027417">
    <property type="entry name" value="P-loop_NTPase"/>
</dbReference>
<dbReference type="GO" id="GO:0005525">
    <property type="term" value="F:GTP binding"/>
    <property type="evidence" value="ECO:0007669"/>
    <property type="project" value="UniProtKB-KW"/>
</dbReference>
<dbReference type="InterPro" id="IPR009000">
    <property type="entry name" value="Transl_B-barrel_sf"/>
</dbReference>
<dbReference type="EMBL" id="CP000505">
    <property type="protein sequence ID" value="ABL77547.1"/>
    <property type="molecule type" value="Genomic_DNA"/>
</dbReference>
<dbReference type="STRING" id="368408.Tpen_0137"/>
<dbReference type="GO" id="GO:0003924">
    <property type="term" value="F:GTPase activity"/>
    <property type="evidence" value="ECO:0007669"/>
    <property type="project" value="InterPro"/>
</dbReference>
<keyword evidence="4" id="KW-0251">Elongation factor</keyword>
<dbReference type="HOGENOM" id="CLU_012821_2_0_2"/>
<reference evidence="5" key="1">
    <citation type="journal article" date="2008" name="J. Bacteriol.">
        <title>Genome sequence of Thermofilum pendens reveals an exceptional loss of biosynthetic pathways without genome reduction.</title>
        <authorList>
            <person name="Anderson I."/>
            <person name="Rodriguez J."/>
            <person name="Susanti D."/>
            <person name="Porat I."/>
            <person name="Reich C."/>
            <person name="Ulrich L.E."/>
            <person name="Elkins J.G."/>
            <person name="Mavromatis K."/>
            <person name="Lykidis A."/>
            <person name="Kim E."/>
            <person name="Thompson L.S."/>
            <person name="Nolan M."/>
            <person name="Land M."/>
            <person name="Copeland A."/>
            <person name="Lapidus A."/>
            <person name="Lucas S."/>
            <person name="Detter C."/>
            <person name="Zhulin I.B."/>
            <person name="Olsen G.J."/>
            <person name="Whitman W."/>
            <person name="Mukhopadhyay B."/>
            <person name="Bristow J."/>
            <person name="Kyrpides N."/>
        </authorList>
    </citation>
    <scope>NUCLEOTIDE SEQUENCE [LARGE SCALE GENOMIC DNA]</scope>
    <source>
        <strain evidence="5">DSM 2475 / Hrk 5</strain>
    </source>
</reference>
<dbReference type="InterPro" id="IPR004161">
    <property type="entry name" value="EFTu-like_2"/>
</dbReference>
<dbReference type="Pfam" id="PF00009">
    <property type="entry name" value="GTP_EFTU"/>
    <property type="match status" value="1"/>
</dbReference>
<proteinExistence type="predicted"/>
<gene>
    <name evidence="4" type="ordered locus">Tpen_0137</name>
</gene>
<evidence type="ECO:0000313" key="5">
    <source>
        <dbReference type="Proteomes" id="UP000000641"/>
    </source>
</evidence>
<accession>A1RWG7</accession>
<feature type="domain" description="Tr-type G" evidence="3">
    <location>
        <begin position="110"/>
        <end position="336"/>
    </location>
</feature>
<sequence>MAFRLSREREEGPVEYKSRLSGDDERCERLATQMKYRLFEGGGEAIYVLGVGDDGTPVGLDPEGERETLDTLRRVAESIGAATRVLERAEFQGRSVLRVLVRVSREESPPVQVTIAVMGNVDAGKSTTVGTLCTGELDDGRGRGMRRVARYSHEIITGRTSSVVVRLLGFDMEGKPVNWNLPNPLDEAQIYLASKKIVYFVDVGGHERYLRTALRGVMSRLPDYVMLVVAANSGLQVMGREHLGVSLALRIPVFAVVTKVDLVDKSVLEATLIDTVETLRRVDRKPVLVKSLSEVYRIVELMPSGRVVPVFLVSNTTGEGLELLTEFLNLLPPRKRWAENVDKPLLAYVSETYDVKGVGPVVAVSIERGVIREGEDVYLGPLRDASWRRVRVKSIHINRVVASSARAGEEATLALAGVDFDELEKGLVVSSKPLEAVWEVAAHIVVLRHPTTIRTGYQTVLHAHSIRSPVKFTYMSREPMRTGDSGSVRLRFLNHPWYIEPGTRIILRDSRTRAIGTVTSAYHS</sequence>
<dbReference type="Proteomes" id="UP000000641">
    <property type="component" value="Chromosome"/>
</dbReference>
<keyword evidence="5" id="KW-1185">Reference proteome</keyword>
<dbReference type="Gene3D" id="2.40.30.10">
    <property type="entry name" value="Translation factors"/>
    <property type="match status" value="2"/>
</dbReference>